<sequence>MVRMQTKAVMVFKLDEEGNAFYTQDIGDLYIFISRSEPFCVPASSFPGMFSNFVELLDVNENVTVDLSDYSMNGGFGYFGAPAHIPPQKLD</sequence>
<gene>
    <name evidence="1" type="ordered locus">At5g54420</name>
    <name evidence="4" type="ordered locus">AXX17_At5g53500</name>
    <name evidence="5" type="ORF">AN1_LOCUS25713</name>
    <name evidence="3" type="ORF">AT9943_LOCUS22156</name>
    <name evidence="2" type="ORF">C24_LOCUS25541</name>
</gene>
<dbReference type="Proteomes" id="UP000516314">
    <property type="component" value="Chromosome 5"/>
</dbReference>
<dbReference type="ExpressionAtlas" id="A0A178UGG0">
    <property type="expression patterns" value="baseline"/>
</dbReference>
<reference evidence="6" key="1">
    <citation type="journal article" date="2016" name="Proc. Natl. Acad. Sci. U.S.A.">
        <title>Chromosome-level assembly of Arabidopsis thaliana Ler reveals the extent of translocation and inversion polymorphisms.</title>
        <authorList>
            <person name="Zapata L."/>
            <person name="Ding J."/>
            <person name="Willing E.M."/>
            <person name="Hartwig B."/>
            <person name="Bezdan D."/>
            <person name="Jiao W.B."/>
            <person name="Patel V."/>
            <person name="Velikkakam James G."/>
            <person name="Koornneef M."/>
            <person name="Ossowski S."/>
            <person name="Schneeberger K."/>
        </authorList>
    </citation>
    <scope>NUCLEOTIDE SEQUENCE [LARGE SCALE GENOMIC DNA]</scope>
    <source>
        <strain evidence="6">cv. Landsberg erecta</strain>
    </source>
</reference>
<protein>
    <submittedName>
        <fullName evidence="3">(thale cress) hypothetical protein</fullName>
    </submittedName>
</protein>
<dbReference type="EMBL" id="LR881470">
    <property type="protein sequence ID" value="CAD5334874.1"/>
    <property type="molecule type" value="Genomic_DNA"/>
</dbReference>
<evidence type="ECO:0000313" key="7">
    <source>
        <dbReference type="Proteomes" id="UP000426265"/>
    </source>
</evidence>
<reference evidence="3 9" key="4">
    <citation type="submission" date="2020-09" db="EMBL/GenBank/DDBJ databases">
        <authorList>
            <person name="Ashkenazy H."/>
        </authorList>
    </citation>
    <scope>NUCLEOTIDE SEQUENCE [LARGE SCALE GENOMIC DNA]</scope>
    <source>
        <strain evidence="9">cv. Cdm-0</strain>
    </source>
</reference>
<dbReference type="OrthoDB" id="1111229at2759"/>
<evidence type="ECO:0000313" key="8">
    <source>
        <dbReference type="Proteomes" id="UP000434276"/>
    </source>
</evidence>
<evidence type="ECO:0000313" key="3">
    <source>
        <dbReference type="EMBL" id="CAD5334874.1"/>
    </source>
</evidence>
<accession>A0A178UGG0</accession>
<evidence type="ECO:0000313" key="5">
    <source>
        <dbReference type="EMBL" id="VYS70330.1"/>
    </source>
</evidence>
<dbReference type="Proteomes" id="UP000078284">
    <property type="component" value="Chromosome 5"/>
</dbReference>
<reference evidence="2 8" key="3">
    <citation type="submission" date="2019-12" db="EMBL/GenBank/DDBJ databases">
        <authorList>
            <person name="Jiao W.-B."/>
            <person name="Schneeberger K."/>
        </authorList>
    </citation>
    <scope>NUCLEOTIDE SEQUENCE [LARGE SCALE GENOMIC DNA]</scope>
    <source>
        <strain evidence="7">cv. An-1</strain>
        <strain evidence="8">cv. C24</strain>
    </source>
</reference>
<dbReference type="Araport" id="AT5G54420"/>
<name>A0A178UGG0_ARATH</name>
<dbReference type="EMBL" id="CACSHJ010000096">
    <property type="protein sequence ID" value="CAA0409769.1"/>
    <property type="molecule type" value="Genomic_DNA"/>
</dbReference>
<dbReference type="EMBL" id="LUHQ01000005">
    <property type="protein sequence ID" value="OAO92863.1"/>
    <property type="molecule type" value="Genomic_DNA"/>
</dbReference>
<evidence type="ECO:0000313" key="4">
    <source>
        <dbReference type="EMBL" id="OAO92863.1"/>
    </source>
</evidence>
<dbReference type="Proteomes" id="UP000426265">
    <property type="component" value="Unassembled WGS sequence"/>
</dbReference>
<evidence type="ECO:0000313" key="2">
    <source>
        <dbReference type="EMBL" id="CAA0409769.1"/>
    </source>
</evidence>
<dbReference type="AlphaFoldDB" id="A0A178UGG0"/>
<dbReference type="EMBL" id="CACRSJ010000110">
    <property type="protein sequence ID" value="VYS70330.1"/>
    <property type="molecule type" value="Genomic_DNA"/>
</dbReference>
<organism evidence="4 6">
    <name type="scientific">Arabidopsis thaliana</name>
    <name type="common">Mouse-ear cress</name>
    <dbReference type="NCBI Taxonomy" id="3702"/>
    <lineage>
        <taxon>Eukaryota</taxon>
        <taxon>Viridiplantae</taxon>
        <taxon>Streptophyta</taxon>
        <taxon>Embryophyta</taxon>
        <taxon>Tracheophyta</taxon>
        <taxon>Spermatophyta</taxon>
        <taxon>Magnoliopsida</taxon>
        <taxon>eudicotyledons</taxon>
        <taxon>Gunneridae</taxon>
        <taxon>Pentapetalae</taxon>
        <taxon>rosids</taxon>
        <taxon>malvids</taxon>
        <taxon>Brassicales</taxon>
        <taxon>Brassicaceae</taxon>
        <taxon>Camelineae</taxon>
        <taxon>Arabidopsis</taxon>
    </lineage>
</organism>
<dbReference type="GeneID" id="835530"/>
<proteinExistence type="predicted"/>
<dbReference type="Proteomes" id="UP000434276">
    <property type="component" value="Unassembled WGS sequence"/>
</dbReference>
<dbReference type="OMA" id="KTSTHMA"/>
<evidence type="ECO:0000313" key="9">
    <source>
        <dbReference type="Proteomes" id="UP000516314"/>
    </source>
</evidence>
<evidence type="ECO:0000313" key="1">
    <source>
        <dbReference type="Araport" id="AT5G54420"/>
    </source>
</evidence>
<dbReference type="KEGG" id="ath:AT5G54420"/>
<evidence type="ECO:0000313" key="6">
    <source>
        <dbReference type="Proteomes" id="UP000078284"/>
    </source>
</evidence>
<reference evidence="4" key="2">
    <citation type="submission" date="2016-03" db="EMBL/GenBank/DDBJ databases">
        <title>Full-length assembly of Arabidopsis thaliana Ler reveals the complement of translocations and inversions.</title>
        <authorList>
            <person name="Zapata L."/>
            <person name="Schneeberger K."/>
            <person name="Ossowski S."/>
        </authorList>
    </citation>
    <scope>NUCLEOTIDE SEQUENCE [LARGE SCALE GENOMIC DNA]</scope>
    <source>
        <tissue evidence="4">Leaf</tissue>
    </source>
</reference>